<dbReference type="GO" id="GO:0005886">
    <property type="term" value="C:plasma membrane"/>
    <property type="evidence" value="ECO:0007669"/>
    <property type="project" value="UniProtKB-SubCell"/>
</dbReference>
<feature type="transmembrane region" description="Helical" evidence="8">
    <location>
        <begin position="474"/>
        <end position="494"/>
    </location>
</feature>
<dbReference type="GO" id="GO:0045454">
    <property type="term" value="P:cell redox homeostasis"/>
    <property type="evidence" value="ECO:0007669"/>
    <property type="project" value="TreeGrafter"/>
</dbReference>
<evidence type="ECO:0000256" key="4">
    <source>
        <dbReference type="ARBA" id="ARBA00022748"/>
    </source>
</evidence>
<feature type="domain" description="Thioredoxin" evidence="10">
    <location>
        <begin position="508"/>
        <end position="681"/>
    </location>
</feature>
<feature type="transmembrane region" description="Helical" evidence="8">
    <location>
        <begin position="407"/>
        <end position="424"/>
    </location>
</feature>
<keyword evidence="2" id="KW-1003">Cell membrane</keyword>
<feature type="compositionally biased region" description="Low complexity" evidence="7">
    <location>
        <begin position="159"/>
        <end position="172"/>
    </location>
</feature>
<feature type="chain" id="PRO_5030634292" evidence="9">
    <location>
        <begin position="20"/>
        <end position="685"/>
    </location>
</feature>
<evidence type="ECO:0000256" key="3">
    <source>
        <dbReference type="ARBA" id="ARBA00022692"/>
    </source>
</evidence>
<evidence type="ECO:0000256" key="1">
    <source>
        <dbReference type="ARBA" id="ARBA00004651"/>
    </source>
</evidence>
<dbReference type="AlphaFoldDB" id="A0A7U4E5V6"/>
<dbReference type="InterPro" id="IPR003834">
    <property type="entry name" value="Cyt_c_assmbl_TM_dom"/>
</dbReference>
<evidence type="ECO:0000256" key="6">
    <source>
        <dbReference type="ARBA" id="ARBA00023136"/>
    </source>
</evidence>
<evidence type="ECO:0000256" key="9">
    <source>
        <dbReference type="SAM" id="SignalP"/>
    </source>
</evidence>
<dbReference type="SUPFAM" id="SSF52833">
    <property type="entry name" value="Thioredoxin-like"/>
    <property type="match status" value="1"/>
</dbReference>
<evidence type="ECO:0000256" key="2">
    <source>
        <dbReference type="ARBA" id="ARBA00022475"/>
    </source>
</evidence>
<keyword evidence="4" id="KW-0201">Cytochrome c-type biogenesis</keyword>
<evidence type="ECO:0000256" key="7">
    <source>
        <dbReference type="SAM" id="MobiDB-lite"/>
    </source>
</evidence>
<organism evidence="11 12">
    <name type="scientific">Runella slithyformis (strain ATCC 29530 / DSM 19594 / LMG 11500 / NCIMB 11436 / LSU 4)</name>
    <dbReference type="NCBI Taxonomy" id="761193"/>
    <lineage>
        <taxon>Bacteria</taxon>
        <taxon>Pseudomonadati</taxon>
        <taxon>Bacteroidota</taxon>
        <taxon>Cytophagia</taxon>
        <taxon>Cytophagales</taxon>
        <taxon>Spirosomataceae</taxon>
        <taxon>Runella</taxon>
    </lineage>
</organism>
<dbReference type="EC" id="1.8.1.8" evidence="11"/>
<feature type="transmembrane region" description="Helical" evidence="8">
    <location>
        <begin position="298"/>
        <end position="319"/>
    </location>
</feature>
<feature type="region of interest" description="Disordered" evidence="7">
    <location>
        <begin position="159"/>
        <end position="212"/>
    </location>
</feature>
<feature type="transmembrane region" description="Helical" evidence="8">
    <location>
        <begin position="219"/>
        <end position="240"/>
    </location>
</feature>
<gene>
    <name evidence="11" type="ordered locus">Runsl_2141</name>
</gene>
<dbReference type="PANTHER" id="PTHR32234">
    <property type="entry name" value="THIOL:DISULFIDE INTERCHANGE PROTEIN DSBD"/>
    <property type="match status" value="1"/>
</dbReference>
<feature type="transmembrane region" description="Helical" evidence="8">
    <location>
        <begin position="260"/>
        <end position="278"/>
    </location>
</feature>
<comment type="subcellular location">
    <subcellularLocation>
        <location evidence="1">Cell membrane</location>
        <topology evidence="1">Multi-pass membrane protein</topology>
    </subcellularLocation>
</comment>
<dbReference type="InterPro" id="IPR013766">
    <property type="entry name" value="Thioredoxin_domain"/>
</dbReference>
<keyword evidence="6 8" id="KW-0472">Membrane</keyword>
<evidence type="ECO:0000259" key="10">
    <source>
        <dbReference type="PROSITE" id="PS51352"/>
    </source>
</evidence>
<protein>
    <submittedName>
        <fullName evidence="11">Protein-disulfide reductase</fullName>
        <ecNumber evidence="11">1.8.1.8</ecNumber>
    </submittedName>
</protein>
<feature type="transmembrane region" description="Helical" evidence="8">
    <location>
        <begin position="375"/>
        <end position="395"/>
    </location>
</feature>
<dbReference type="PROSITE" id="PS51352">
    <property type="entry name" value="THIOREDOXIN_2"/>
    <property type="match status" value="1"/>
</dbReference>
<dbReference type="Proteomes" id="UP000000493">
    <property type="component" value="Chromosome"/>
</dbReference>
<keyword evidence="12" id="KW-1185">Reference proteome</keyword>
<proteinExistence type="predicted"/>
<feature type="compositionally biased region" description="Polar residues" evidence="7">
    <location>
        <begin position="176"/>
        <end position="189"/>
    </location>
</feature>
<dbReference type="KEGG" id="rsi:Runsl_2141"/>
<dbReference type="GO" id="GO:0047134">
    <property type="term" value="F:protein-disulfide reductase [NAD(P)H] activity"/>
    <property type="evidence" value="ECO:0007669"/>
    <property type="project" value="UniProtKB-EC"/>
</dbReference>
<keyword evidence="9" id="KW-0732">Signal</keyword>
<sequence>MKRLAAVLLFWVVSVTTFAQVKNHATFSFEGPKKEVKIGEVVEIKFNAIIDEGWDLYSSEFPAEDPIKTTFEYKKNGTFELVGKVKPIGFHNKEDEFFGTVSIAEGKASFVQRIRILKENPVIEGTIDGQTCTVRDGQCVLLKIDFKFPPIKVVAAAPEAPTTEVTAPTTEPQVATAPQGTTPKTDTVQTSTDSDKTTASTEEAVSDSTVPVSEPEESLWSFLLACFLGGLASIFMPCIYPIMPMTVSYFTKQEHGTGKALVYGLSIVSIFTLLGFLVSRIGGAQAANFISTHWAPNAIFFIVFILFGLSFLGLFEIVLPNSFVNSVDKQADKGGLIGIFFMALTLVVVSFSCTAPIAGSLLILASKGNEVMRPVLGMIAFSVPFAVVFTGLAMFPKFLKSLPKSGGWLNEFKVVFGLLEFALALKFLSNIDLAYQWQVLDREIFLAIWIVLFSIIGFYVLGKLRMDKDTPVKGITIPRLLISSATFAFVVYMIPGMFGAPLRALSGWLPPEQTQDFYLTNAVGGGTSTPALTASGRRKPHLPHGLEGYFDYEQALAEAKAAGKPVFVDFTGFNCANCRKMEANVWPQPEVLERLKKDFVIASLYVDDKTELPKEKQFISTYDQREKTTVGDKNADLQITKFNNNAQPFYCLVTPEGELLTKPVGYTSAEEFTRFLEEGLTKYKK</sequence>
<evidence type="ECO:0000256" key="8">
    <source>
        <dbReference type="SAM" id="Phobius"/>
    </source>
</evidence>
<dbReference type="RefSeq" id="WP_013927865.1">
    <property type="nucleotide sequence ID" value="NC_015703.1"/>
</dbReference>
<feature type="signal peptide" evidence="9">
    <location>
        <begin position="1"/>
        <end position="19"/>
    </location>
</feature>
<dbReference type="InterPro" id="IPR036249">
    <property type="entry name" value="Thioredoxin-like_sf"/>
</dbReference>
<reference evidence="12" key="1">
    <citation type="submission" date="2011-06" db="EMBL/GenBank/DDBJ databases">
        <title>The complete genome of chromosome of Runella slithyformis DSM 19594.</title>
        <authorList>
            <consortium name="US DOE Joint Genome Institute (JGI-PGF)"/>
            <person name="Lucas S."/>
            <person name="Han J."/>
            <person name="Lapidus A."/>
            <person name="Bruce D."/>
            <person name="Goodwin L."/>
            <person name="Pitluck S."/>
            <person name="Peters L."/>
            <person name="Kyrpides N."/>
            <person name="Mavromatis K."/>
            <person name="Ivanova N."/>
            <person name="Ovchinnikova G."/>
            <person name="Zhang X."/>
            <person name="Misra M."/>
            <person name="Detter J.C."/>
            <person name="Tapia R."/>
            <person name="Han C."/>
            <person name="Land M."/>
            <person name="Hauser L."/>
            <person name="Markowitz V."/>
            <person name="Cheng J.-F."/>
            <person name="Hugenholtz P."/>
            <person name="Woyke T."/>
            <person name="Wu D."/>
            <person name="Tindall B."/>
            <person name="Faehrich R."/>
            <person name="Brambilla E."/>
            <person name="Klenk H.-P."/>
            <person name="Eisen J.A."/>
        </authorList>
    </citation>
    <scope>NUCLEOTIDE SEQUENCE [LARGE SCALE GENOMIC DNA]</scope>
    <source>
        <strain evidence="12">ATCC 29530 / DSM 19594 / LMG 11500 / NCIMB 11436 / LSU 4</strain>
    </source>
</reference>
<reference evidence="11 12" key="2">
    <citation type="journal article" date="2012" name="Stand. Genomic Sci.">
        <title>Complete genome sequence of the aquatic bacterium Runella slithyformis type strain (LSU 4(T)).</title>
        <authorList>
            <person name="Copeland A."/>
            <person name="Zhang X."/>
            <person name="Misra M."/>
            <person name="Lapidus A."/>
            <person name="Nolan M."/>
            <person name="Lucas S."/>
            <person name="Deshpande S."/>
            <person name="Cheng J.F."/>
            <person name="Tapia R."/>
            <person name="Goodwin L.A."/>
            <person name="Pitluck S."/>
            <person name="Liolios K."/>
            <person name="Pagani I."/>
            <person name="Ivanova N."/>
            <person name="Mikhailova N."/>
            <person name="Pati A."/>
            <person name="Chen A."/>
            <person name="Palaniappan K."/>
            <person name="Land M."/>
            <person name="Hauser L."/>
            <person name="Pan C."/>
            <person name="Jeffries C.D."/>
            <person name="Detter J.C."/>
            <person name="Brambilla E.M."/>
            <person name="Rohde M."/>
            <person name="Djao O.D."/>
            <person name="Goker M."/>
            <person name="Sikorski J."/>
            <person name="Tindall B.J."/>
            <person name="Woyke T."/>
            <person name="Bristow J."/>
            <person name="Eisen J.A."/>
            <person name="Markowitz V."/>
            <person name="Hugenholtz P."/>
            <person name="Kyrpides N.C."/>
            <person name="Klenk H.P."/>
            <person name="Mavromatis K."/>
        </authorList>
    </citation>
    <scope>NUCLEOTIDE SEQUENCE [LARGE SCALE GENOMIC DNA]</scope>
    <source>
        <strain evidence="12">ATCC 29530 / DSM 19594 / LMG 11500 / NCIMB 11436 / LSU 4</strain>
    </source>
</reference>
<dbReference type="GO" id="GO:0017004">
    <property type="term" value="P:cytochrome complex assembly"/>
    <property type="evidence" value="ECO:0007669"/>
    <property type="project" value="UniProtKB-KW"/>
</dbReference>
<name>A0A7U4E5V6_RUNSL</name>
<keyword evidence="3 8" id="KW-0812">Transmembrane</keyword>
<keyword evidence="11" id="KW-0560">Oxidoreductase</keyword>
<dbReference type="Gene3D" id="3.40.30.10">
    <property type="entry name" value="Glutaredoxin"/>
    <property type="match status" value="1"/>
</dbReference>
<evidence type="ECO:0000313" key="11">
    <source>
        <dbReference type="EMBL" id="AEI48554.1"/>
    </source>
</evidence>
<evidence type="ECO:0000313" key="12">
    <source>
        <dbReference type="Proteomes" id="UP000000493"/>
    </source>
</evidence>
<feature type="transmembrane region" description="Helical" evidence="8">
    <location>
        <begin position="444"/>
        <end position="462"/>
    </location>
</feature>
<dbReference type="Pfam" id="PF13899">
    <property type="entry name" value="Thioredoxin_7"/>
    <property type="match status" value="1"/>
</dbReference>
<dbReference type="Pfam" id="PF02683">
    <property type="entry name" value="DsbD_TM"/>
    <property type="match status" value="1"/>
</dbReference>
<dbReference type="EMBL" id="CP002859">
    <property type="protein sequence ID" value="AEI48554.1"/>
    <property type="molecule type" value="Genomic_DNA"/>
</dbReference>
<feature type="transmembrane region" description="Helical" evidence="8">
    <location>
        <begin position="339"/>
        <end position="363"/>
    </location>
</feature>
<dbReference type="PANTHER" id="PTHR32234:SF0">
    <property type="entry name" value="THIOL:DISULFIDE INTERCHANGE PROTEIN DSBD"/>
    <property type="match status" value="1"/>
</dbReference>
<evidence type="ECO:0000256" key="5">
    <source>
        <dbReference type="ARBA" id="ARBA00022989"/>
    </source>
</evidence>
<keyword evidence="5 8" id="KW-1133">Transmembrane helix</keyword>
<accession>A0A7U4E5V6</accession>